<dbReference type="EMBL" id="JACHJE010000012">
    <property type="protein sequence ID" value="MBB5128135.1"/>
    <property type="molecule type" value="Genomic_DNA"/>
</dbReference>
<name>A0A7W8FBC3_9ACTN</name>
<reference evidence="1 3" key="1">
    <citation type="submission" date="2020-08" db="EMBL/GenBank/DDBJ databases">
        <title>Genomic Encyclopedia of Type Strains, Phase III (KMG-III): the genomes of soil and plant-associated and newly described type strains.</title>
        <authorList>
            <person name="Whitman W."/>
        </authorList>
    </citation>
    <scope>NUCLEOTIDE SEQUENCE [LARGE SCALE GENOMIC DNA]</scope>
    <source>
        <strain evidence="1 3">CECT 3226</strain>
    </source>
</reference>
<keyword evidence="3" id="KW-1185">Reference proteome</keyword>
<evidence type="ECO:0000313" key="3">
    <source>
        <dbReference type="Proteomes" id="UP000568022"/>
    </source>
</evidence>
<organism evidence="1 3">
    <name type="scientific">Streptomyces griseoloalbus</name>
    <dbReference type="NCBI Taxonomy" id="67303"/>
    <lineage>
        <taxon>Bacteria</taxon>
        <taxon>Bacillati</taxon>
        <taxon>Actinomycetota</taxon>
        <taxon>Actinomycetes</taxon>
        <taxon>Kitasatosporales</taxon>
        <taxon>Streptomycetaceae</taxon>
        <taxon>Streptomyces</taxon>
    </lineage>
</organism>
<dbReference type="Proteomes" id="UP000568022">
    <property type="component" value="Unassembled WGS sequence"/>
</dbReference>
<gene>
    <name evidence="1" type="ORF">FHS32_004910</name>
    <name evidence="2" type="ORF">FHS32_007041</name>
</gene>
<feature type="non-terminal residue" evidence="1">
    <location>
        <position position="1"/>
    </location>
</feature>
<dbReference type="AlphaFoldDB" id="A0A7W8FBC3"/>
<evidence type="ECO:0000313" key="2">
    <source>
        <dbReference type="EMBL" id="MBB5130244.1"/>
    </source>
</evidence>
<protein>
    <submittedName>
        <fullName evidence="1">Uncharacterized protein</fullName>
    </submittedName>
</protein>
<proteinExistence type="predicted"/>
<evidence type="ECO:0000313" key="1">
    <source>
        <dbReference type="EMBL" id="MBB5128135.1"/>
    </source>
</evidence>
<accession>A0A7W8FBC3</accession>
<dbReference type="EMBL" id="JACHJE010000031">
    <property type="protein sequence ID" value="MBB5130244.1"/>
    <property type="molecule type" value="Genomic_DNA"/>
</dbReference>
<comment type="caution">
    <text evidence="1">The sequence shown here is derived from an EMBL/GenBank/DDBJ whole genome shotgun (WGS) entry which is preliminary data.</text>
</comment>
<sequence>ASIGLTEQQIDQMFWHNPRNAIQYTVTHR</sequence>